<organism evidence="2 4">
    <name type="scientific">Blautia wexlerae</name>
    <dbReference type="NCBI Taxonomy" id="418240"/>
    <lineage>
        <taxon>Bacteria</taxon>
        <taxon>Bacillati</taxon>
        <taxon>Bacillota</taxon>
        <taxon>Clostridia</taxon>
        <taxon>Lachnospirales</taxon>
        <taxon>Lachnospiraceae</taxon>
        <taxon>Blautia</taxon>
    </lineage>
</organism>
<dbReference type="Gene3D" id="3.40.630.30">
    <property type="match status" value="1"/>
</dbReference>
<proteinExistence type="predicted"/>
<evidence type="ECO:0000259" key="1">
    <source>
        <dbReference type="PROSITE" id="PS51186"/>
    </source>
</evidence>
<dbReference type="Pfam" id="PF00583">
    <property type="entry name" value="Acetyltransf_1"/>
    <property type="match status" value="1"/>
</dbReference>
<protein>
    <submittedName>
        <fullName evidence="3">N-acetyltransferase</fullName>
    </submittedName>
</protein>
<gene>
    <name evidence="2" type="ORF">ERS852478_00262</name>
    <name evidence="3" type="ORF">GT712_15845</name>
</gene>
<dbReference type="PROSITE" id="PS51186">
    <property type="entry name" value="GNAT"/>
    <property type="match status" value="1"/>
</dbReference>
<dbReference type="Proteomes" id="UP000477156">
    <property type="component" value="Unassembled WGS sequence"/>
</dbReference>
<dbReference type="EMBL" id="CYZN01000002">
    <property type="protein sequence ID" value="CUN49195.1"/>
    <property type="molecule type" value="Genomic_DNA"/>
</dbReference>
<reference evidence="2 4" key="1">
    <citation type="submission" date="2015-09" db="EMBL/GenBank/DDBJ databases">
        <authorList>
            <consortium name="Pathogen Informatics"/>
        </authorList>
    </citation>
    <scope>NUCLEOTIDE SEQUENCE [LARGE SCALE GENOMIC DNA]</scope>
    <source>
        <strain evidence="2 4">2789STDY5834863</strain>
    </source>
</reference>
<evidence type="ECO:0000313" key="3">
    <source>
        <dbReference type="EMBL" id="MZS90498.1"/>
    </source>
</evidence>
<keyword evidence="3" id="KW-0808">Transferase</keyword>
<dbReference type="Proteomes" id="UP000095431">
    <property type="component" value="Unassembled WGS sequence"/>
</dbReference>
<dbReference type="EMBL" id="WWVF01000040">
    <property type="protein sequence ID" value="MZS90498.1"/>
    <property type="molecule type" value="Genomic_DNA"/>
</dbReference>
<accession>A0A173XEY8</accession>
<evidence type="ECO:0000313" key="2">
    <source>
        <dbReference type="EMBL" id="CUN49195.1"/>
    </source>
</evidence>
<dbReference type="GO" id="GO:0016747">
    <property type="term" value="F:acyltransferase activity, transferring groups other than amino-acyl groups"/>
    <property type="evidence" value="ECO:0007669"/>
    <property type="project" value="InterPro"/>
</dbReference>
<name>A0A173XEY8_9FIRM</name>
<sequence>MIEQSIDDGEAYRIVLDGKKVGGVVIKVEGEKGDLDLLFVAPSVHSKGIGYAAWCEVEKLHPEVKVWETVTPYFEQRNIHFYVNRCGFRIVEFFDKYHQDPNDPEMNAEKQDEQFPDGMFRFEKVIR</sequence>
<dbReference type="SUPFAM" id="SSF55729">
    <property type="entry name" value="Acyl-CoA N-acyltransferases (Nat)"/>
    <property type="match status" value="1"/>
</dbReference>
<reference evidence="3 5" key="2">
    <citation type="journal article" date="2019" name="Nat. Med.">
        <title>A library of human gut bacterial isolates paired with longitudinal multiomics data enables mechanistic microbiome research.</title>
        <authorList>
            <person name="Poyet M."/>
            <person name="Groussin M."/>
            <person name="Gibbons S.M."/>
            <person name="Avila-Pacheco J."/>
            <person name="Jiang X."/>
            <person name="Kearney S.M."/>
            <person name="Perrotta A.R."/>
            <person name="Berdy B."/>
            <person name="Zhao S."/>
            <person name="Lieberman T.D."/>
            <person name="Swanson P.K."/>
            <person name="Smith M."/>
            <person name="Roesemann S."/>
            <person name="Alexander J.E."/>
            <person name="Rich S.A."/>
            <person name="Livny J."/>
            <person name="Vlamakis H."/>
            <person name="Clish C."/>
            <person name="Bullock K."/>
            <person name="Deik A."/>
            <person name="Scott J."/>
            <person name="Pierce K.A."/>
            <person name="Xavier R.J."/>
            <person name="Alm E.J."/>
        </authorList>
    </citation>
    <scope>NUCLEOTIDE SEQUENCE [LARGE SCALE GENOMIC DNA]</scope>
    <source>
        <strain evidence="3 5">BIOML-A12</strain>
    </source>
</reference>
<dbReference type="InterPro" id="IPR000182">
    <property type="entry name" value="GNAT_dom"/>
</dbReference>
<feature type="domain" description="N-acetyltransferase" evidence="1">
    <location>
        <begin position="1"/>
        <end position="109"/>
    </location>
</feature>
<dbReference type="AlphaFoldDB" id="A0A173XEY8"/>
<evidence type="ECO:0000313" key="4">
    <source>
        <dbReference type="Proteomes" id="UP000095431"/>
    </source>
</evidence>
<evidence type="ECO:0000313" key="5">
    <source>
        <dbReference type="Proteomes" id="UP000477156"/>
    </source>
</evidence>
<dbReference type="InterPro" id="IPR016181">
    <property type="entry name" value="Acyl_CoA_acyltransferase"/>
</dbReference>